<dbReference type="AlphaFoldDB" id="A0A855IPP5"/>
<keyword evidence="2" id="KW-1003">Cell membrane</keyword>
<dbReference type="GO" id="GO:0005886">
    <property type="term" value="C:plasma membrane"/>
    <property type="evidence" value="ECO:0007669"/>
    <property type="project" value="UniProtKB-SubCell"/>
</dbReference>
<evidence type="ECO:0000256" key="3">
    <source>
        <dbReference type="ARBA" id="ARBA00022692"/>
    </source>
</evidence>
<feature type="transmembrane region" description="Helical" evidence="6">
    <location>
        <begin position="161"/>
        <end position="181"/>
    </location>
</feature>
<gene>
    <name evidence="7" type="ORF">BCT50_22820</name>
</gene>
<comment type="subcellular location">
    <subcellularLocation>
        <location evidence="1">Cell membrane</location>
        <topology evidence="1">Multi-pass membrane protein</topology>
    </subcellularLocation>
</comment>
<evidence type="ECO:0000256" key="4">
    <source>
        <dbReference type="ARBA" id="ARBA00022989"/>
    </source>
</evidence>
<feature type="transmembrane region" description="Helical" evidence="6">
    <location>
        <begin position="79"/>
        <end position="101"/>
    </location>
</feature>
<evidence type="ECO:0000256" key="1">
    <source>
        <dbReference type="ARBA" id="ARBA00004651"/>
    </source>
</evidence>
<feature type="transmembrane region" description="Helical" evidence="6">
    <location>
        <begin position="45"/>
        <end position="67"/>
    </location>
</feature>
<feature type="transmembrane region" description="Helical" evidence="6">
    <location>
        <begin position="137"/>
        <end position="155"/>
    </location>
</feature>
<organism evidence="7 8">
    <name type="scientific">Vibrio lentus</name>
    <dbReference type="NCBI Taxonomy" id="136468"/>
    <lineage>
        <taxon>Bacteria</taxon>
        <taxon>Pseudomonadati</taxon>
        <taxon>Pseudomonadota</taxon>
        <taxon>Gammaproteobacteria</taxon>
        <taxon>Vibrionales</taxon>
        <taxon>Vibrionaceae</taxon>
        <taxon>Vibrio</taxon>
    </lineage>
</organism>
<feature type="transmembrane region" description="Helical" evidence="6">
    <location>
        <begin position="243"/>
        <end position="259"/>
    </location>
</feature>
<dbReference type="InterPro" id="IPR050833">
    <property type="entry name" value="Poly_Biosynth_Transport"/>
</dbReference>
<evidence type="ECO:0000313" key="8">
    <source>
        <dbReference type="Proteomes" id="UP000235554"/>
    </source>
</evidence>
<dbReference type="PANTHER" id="PTHR30250:SF28">
    <property type="entry name" value="POLYSACCHARIDE BIOSYNTHESIS PROTEIN"/>
    <property type="match status" value="1"/>
</dbReference>
<proteinExistence type="predicted"/>
<evidence type="ECO:0008006" key="9">
    <source>
        <dbReference type="Google" id="ProtNLM"/>
    </source>
</evidence>
<sequence>MLVGERNLFTNILKLLSGNGLAQAIQLFALYFFSKLYSAEDFSSLSVAQSFGAIGAVVMTLQLHLLIPLSKDNDQARCRYVNVFQLSVILFVFLLPIFLFLNEQLSFGWVIAFSISQINIATLYFSFKEDFSFISKFYILRSLIIVVFQGGLYLTNVSDGLLIGAILGELLLVILLIYKIGEFKLFPISKNIVNEVLYHRSFSLYGSVQEILSIAAFYLPLYFLVYKYGELVSGNYAVSSRLIWGPAVLVSSSVANVLYAKFGQWCNREIATFLSDRKIIMLAVPIIVTSILIFKLDGLYLLLLGDEWTLGVKMFPWVILWAMFFIMSTPYRILFRRLGKQKIQFKIELASLVLFYPVLIFLNIDALSALICMCLFGIFQQLLLAGVAFNFLRKSGSDRLYG</sequence>
<evidence type="ECO:0000313" key="7">
    <source>
        <dbReference type="EMBL" id="PMM57992.1"/>
    </source>
</evidence>
<comment type="caution">
    <text evidence="7">The sequence shown here is derived from an EMBL/GenBank/DDBJ whole genome shotgun (WGS) entry which is preliminary data.</text>
</comment>
<dbReference type="Proteomes" id="UP000235554">
    <property type="component" value="Unassembled WGS sequence"/>
</dbReference>
<keyword evidence="5 6" id="KW-0472">Membrane</keyword>
<feature type="transmembrane region" description="Helical" evidence="6">
    <location>
        <begin position="107"/>
        <end position="125"/>
    </location>
</feature>
<protein>
    <recommendedName>
        <fullName evidence="9">Oligosaccharide flippase family protein</fullName>
    </recommendedName>
</protein>
<dbReference type="PANTHER" id="PTHR30250">
    <property type="entry name" value="PST FAMILY PREDICTED COLANIC ACID TRANSPORTER"/>
    <property type="match status" value="1"/>
</dbReference>
<feature type="transmembrane region" description="Helical" evidence="6">
    <location>
        <begin position="12"/>
        <end position="33"/>
    </location>
</feature>
<feature type="transmembrane region" description="Helical" evidence="6">
    <location>
        <begin position="202"/>
        <end position="223"/>
    </location>
</feature>
<accession>A0A855IPP5</accession>
<feature type="transmembrane region" description="Helical" evidence="6">
    <location>
        <begin position="347"/>
        <end position="364"/>
    </location>
</feature>
<reference evidence="8" key="1">
    <citation type="submission" date="2016-07" db="EMBL/GenBank/DDBJ databases">
        <title>Nontailed viruses are major unrecognized killers of bacteria in the ocean.</title>
        <authorList>
            <person name="Kauffman K."/>
            <person name="Hussain F."/>
            <person name="Yang J."/>
            <person name="Arevalo P."/>
            <person name="Brown J."/>
            <person name="Cutler M."/>
            <person name="Kelly L."/>
            <person name="Polz M.F."/>
        </authorList>
    </citation>
    <scope>NUCLEOTIDE SEQUENCE [LARGE SCALE GENOMIC DNA]</scope>
    <source>
        <strain evidence="8">10N.261.48.A1</strain>
    </source>
</reference>
<evidence type="ECO:0000256" key="6">
    <source>
        <dbReference type="SAM" id="Phobius"/>
    </source>
</evidence>
<name>A0A855IPP5_9VIBR</name>
<feature type="transmembrane region" description="Helical" evidence="6">
    <location>
        <begin position="314"/>
        <end position="335"/>
    </location>
</feature>
<evidence type="ECO:0000256" key="2">
    <source>
        <dbReference type="ARBA" id="ARBA00022475"/>
    </source>
</evidence>
<feature type="transmembrane region" description="Helical" evidence="6">
    <location>
        <begin position="279"/>
        <end position="302"/>
    </location>
</feature>
<evidence type="ECO:0000256" key="5">
    <source>
        <dbReference type="ARBA" id="ARBA00023136"/>
    </source>
</evidence>
<keyword evidence="3 6" id="KW-0812">Transmembrane</keyword>
<dbReference type="EMBL" id="MCZJ01000014">
    <property type="protein sequence ID" value="PMM57992.1"/>
    <property type="molecule type" value="Genomic_DNA"/>
</dbReference>
<feature type="transmembrane region" description="Helical" evidence="6">
    <location>
        <begin position="370"/>
        <end position="392"/>
    </location>
</feature>
<keyword evidence="4 6" id="KW-1133">Transmembrane helix</keyword>